<feature type="transmembrane region" description="Helical" evidence="7">
    <location>
        <begin position="282"/>
        <end position="301"/>
    </location>
</feature>
<evidence type="ECO:0000256" key="1">
    <source>
        <dbReference type="ARBA" id="ARBA00004141"/>
    </source>
</evidence>
<feature type="transmembrane region" description="Helical" evidence="7">
    <location>
        <begin position="176"/>
        <end position="199"/>
    </location>
</feature>
<evidence type="ECO:0000256" key="2">
    <source>
        <dbReference type="ARBA" id="ARBA00007965"/>
    </source>
</evidence>
<comment type="similarity">
    <text evidence="2">Belongs to the SLC29A/ENT transporter (TC 2.A.57) family.</text>
</comment>
<keyword evidence="4 7" id="KW-0812">Transmembrane</keyword>
<feature type="transmembrane region" description="Helical" evidence="7">
    <location>
        <begin position="80"/>
        <end position="99"/>
    </location>
</feature>
<reference evidence="8" key="1">
    <citation type="submission" date="1994-11" db="EMBL/GenBank/DDBJ databases">
        <title>Cloning of Ehcytb, a cytochrome b-like from E. histolytica.</title>
        <authorList>
            <person name="Orozco E."/>
            <person name="Delgadillo D.M.A."/>
            <person name="Rodriguez M."/>
        </authorList>
    </citation>
    <scope>NUCLEOTIDE SEQUENCE</scope>
    <source>
        <strain evidence="8">HM1:IMSS</strain>
    </source>
</reference>
<dbReference type="VEuPathDB" id="AmoebaDB:EHI8A_016810"/>
<accession>Q24832</accession>
<evidence type="ECO:0000256" key="6">
    <source>
        <dbReference type="ARBA" id="ARBA00023136"/>
    </source>
</evidence>
<keyword evidence="3" id="KW-0813">Transport</keyword>
<dbReference type="PANTHER" id="PTHR10332">
    <property type="entry name" value="EQUILIBRATIVE NUCLEOSIDE TRANSPORTER"/>
    <property type="match status" value="1"/>
</dbReference>
<dbReference type="PANTHER" id="PTHR10332:SF88">
    <property type="entry name" value="EQUILIBRATIVE NUCLEOSIDE TRANSPORTER 1, ISOFORM A"/>
    <property type="match status" value="1"/>
</dbReference>
<evidence type="ECO:0000313" key="8">
    <source>
        <dbReference type="EMBL" id="CAA86614.1"/>
    </source>
</evidence>
<evidence type="ECO:0000256" key="4">
    <source>
        <dbReference type="ARBA" id="ARBA00022692"/>
    </source>
</evidence>
<feature type="transmembrane region" description="Helical" evidence="7">
    <location>
        <begin position="308"/>
        <end position="324"/>
    </location>
</feature>
<feature type="transmembrane region" description="Helical" evidence="7">
    <location>
        <begin position="241"/>
        <end position="262"/>
    </location>
</feature>
<gene>
    <name evidence="8" type="primary">cytb</name>
</gene>
<feature type="transmembrane region" description="Helical" evidence="7">
    <location>
        <begin position="364"/>
        <end position="386"/>
    </location>
</feature>
<evidence type="ECO:0000256" key="5">
    <source>
        <dbReference type="ARBA" id="ARBA00022989"/>
    </source>
</evidence>
<feature type="transmembrane region" description="Helical" evidence="7">
    <location>
        <begin position="51"/>
        <end position="73"/>
    </location>
</feature>
<sequence>MNFGNQKLTLFQNILTVIFFFFFGSSYLMFYNTLLNVGDLLATHFTYDLSYMSTFPLFYNWFNFLIAIIMTYLASSLKSFPHNILAHTSFILHIFYLLSPHCPCFMKEICRILGYICISTFNGLPTPINSSVFMDIRNVQYIHSAIYFIGMAAGGLISSLLRMLSNLFKGKPDNDYFLTFYMNGVVLLISYAMYMYMYFCIPLTKELYSQSNQKEESVALLTCEGESKAVLKDSSVYSRKCLLTLLHWIHFLCYLSIFPGFFTATSYDESTINQSTTVMINTFIFMLGDLLSRLLFIYIPWNKWPSGLSVRVVFYICFIIYEYMTSIVMLHYVIIISYLQWLCLAWAIQIAYKDVDPNDMKIAGNLVMVAMNVGLSIGGTLLFIMSSTLPTAGSSS</sequence>
<feature type="transmembrane region" description="Helical" evidence="7">
    <location>
        <begin position="330"/>
        <end position="352"/>
    </location>
</feature>
<protein>
    <submittedName>
        <fullName evidence="8">Cytochrome b-like protein</fullName>
    </submittedName>
</protein>
<feature type="transmembrane region" description="Helical" evidence="7">
    <location>
        <begin position="105"/>
        <end position="124"/>
    </location>
</feature>
<keyword evidence="5 7" id="KW-1133">Transmembrane helix</keyword>
<dbReference type="AlphaFoldDB" id="Q24832"/>
<organism evidence="8">
    <name type="scientific">Entamoeba histolytica</name>
    <dbReference type="NCBI Taxonomy" id="5759"/>
    <lineage>
        <taxon>Eukaryota</taxon>
        <taxon>Amoebozoa</taxon>
        <taxon>Evosea</taxon>
        <taxon>Archamoebae</taxon>
        <taxon>Mastigamoebida</taxon>
        <taxon>Entamoebidae</taxon>
        <taxon>Entamoeba</taxon>
    </lineage>
</organism>
<dbReference type="VEuPathDB" id="AmoebaDB:KM1_046940"/>
<dbReference type="EMBL" id="Z46656">
    <property type="protein sequence ID" value="CAA86614.1"/>
    <property type="molecule type" value="Genomic_DNA"/>
</dbReference>
<dbReference type="SUPFAM" id="SSF103473">
    <property type="entry name" value="MFS general substrate transporter"/>
    <property type="match status" value="1"/>
</dbReference>
<feature type="transmembrane region" description="Helical" evidence="7">
    <location>
        <begin position="145"/>
        <end position="164"/>
    </location>
</feature>
<dbReference type="VEuPathDB" id="AmoebaDB:EHI_169580"/>
<dbReference type="InterPro" id="IPR036259">
    <property type="entry name" value="MFS_trans_sf"/>
</dbReference>
<dbReference type="VEuPathDB" id="AmoebaDB:EHI5A_037470"/>
<dbReference type="VEuPathDB" id="AmoebaDB:EHI7A_019250"/>
<dbReference type="GO" id="GO:0005886">
    <property type="term" value="C:plasma membrane"/>
    <property type="evidence" value="ECO:0007669"/>
    <property type="project" value="TreeGrafter"/>
</dbReference>
<evidence type="ECO:0000256" key="3">
    <source>
        <dbReference type="ARBA" id="ARBA00022448"/>
    </source>
</evidence>
<dbReference type="InterPro" id="IPR002259">
    <property type="entry name" value="Eqnu_transpt"/>
</dbReference>
<dbReference type="PIR" id="S49592">
    <property type="entry name" value="S49592"/>
</dbReference>
<keyword evidence="6 7" id="KW-0472">Membrane</keyword>
<name>Q24832_ENTHI</name>
<evidence type="ECO:0000256" key="7">
    <source>
        <dbReference type="SAM" id="Phobius"/>
    </source>
</evidence>
<comment type="subcellular location">
    <subcellularLocation>
        <location evidence="1">Membrane</location>
        <topology evidence="1">Multi-pass membrane protein</topology>
    </subcellularLocation>
</comment>
<dbReference type="GO" id="GO:0005337">
    <property type="term" value="F:nucleoside transmembrane transporter activity"/>
    <property type="evidence" value="ECO:0007669"/>
    <property type="project" value="InterPro"/>
</dbReference>
<proteinExistence type="inferred from homology"/>
<feature type="transmembrane region" description="Helical" evidence="7">
    <location>
        <begin position="12"/>
        <end position="31"/>
    </location>
</feature>